<evidence type="ECO:0000313" key="2">
    <source>
        <dbReference type="EMBL" id="MBX63035.1"/>
    </source>
</evidence>
<proteinExistence type="predicted"/>
<evidence type="ECO:0000256" key="1">
    <source>
        <dbReference type="SAM" id="MobiDB-lite"/>
    </source>
</evidence>
<dbReference type="EMBL" id="GGEC01082551">
    <property type="protein sequence ID" value="MBX63035.1"/>
    <property type="molecule type" value="Transcribed_RNA"/>
</dbReference>
<name>A0A2P2Q7S3_RHIMU</name>
<accession>A0A2P2Q7S3</accession>
<sequence length="38" mass="4463">MHRLRPTHCKNMHKKGVSTHGVPHCKHCKNKTKYKITP</sequence>
<reference evidence="2" key="1">
    <citation type="submission" date="2018-02" db="EMBL/GenBank/DDBJ databases">
        <title>Rhizophora mucronata_Transcriptome.</title>
        <authorList>
            <person name="Meera S.P."/>
            <person name="Sreeshan A."/>
            <person name="Augustine A."/>
        </authorList>
    </citation>
    <scope>NUCLEOTIDE SEQUENCE</scope>
    <source>
        <tissue evidence="2">Leaf</tissue>
    </source>
</reference>
<dbReference type="AlphaFoldDB" id="A0A2P2Q7S3"/>
<organism evidence="2">
    <name type="scientific">Rhizophora mucronata</name>
    <name type="common">Asiatic mangrove</name>
    <dbReference type="NCBI Taxonomy" id="61149"/>
    <lineage>
        <taxon>Eukaryota</taxon>
        <taxon>Viridiplantae</taxon>
        <taxon>Streptophyta</taxon>
        <taxon>Embryophyta</taxon>
        <taxon>Tracheophyta</taxon>
        <taxon>Spermatophyta</taxon>
        <taxon>Magnoliopsida</taxon>
        <taxon>eudicotyledons</taxon>
        <taxon>Gunneridae</taxon>
        <taxon>Pentapetalae</taxon>
        <taxon>rosids</taxon>
        <taxon>fabids</taxon>
        <taxon>Malpighiales</taxon>
        <taxon>Rhizophoraceae</taxon>
        <taxon>Rhizophora</taxon>
    </lineage>
</organism>
<feature type="region of interest" description="Disordered" evidence="1">
    <location>
        <begin position="1"/>
        <end position="22"/>
    </location>
</feature>
<protein>
    <submittedName>
        <fullName evidence="2">Uncharacterized protein</fullName>
    </submittedName>
</protein>